<feature type="domain" description="Cyclic nucleotide-binding" evidence="9">
    <location>
        <begin position="290"/>
        <end position="391"/>
    </location>
</feature>
<dbReference type="SMART" id="SM00100">
    <property type="entry name" value="cNMP"/>
    <property type="match status" value="1"/>
</dbReference>
<keyword evidence="2" id="KW-0813">Transport</keyword>
<sequence>MGNQQSIINHSDGITCRLPDTVKVKPRFSARDIFSTRQTVSDLPKNVFGPQNTVTITIDHYNQQQQLEKQSSVITLTDKSKLSLPNISTREIYTAETVIEDLKTKSTGQPDSTYSIEEFTCLLAFGIQLNVDHPFLTRSSVSVNPQHSHHENRAAPSVTAEDIMDQVREKNLAMNSQTTYSMEEIISAFGIGDAATTPRSFESVGDFNGSRLFSGMESFHDSGNSNSSGRSIGFNSMAVPMRSSVASLISLSAETPQQRLTSRSSMQNLDVSEQLQYEMPRFEREIKLRMHPVTYKCGEYIIRKHEIGLEMYFLSKGTVEVVSGDGRTIYSIIHKGSFFGELGVLFNVPRTASVRAFEDCYCMVLTRENLKAALEHFPNIESRFKQVAERRMTEVKKMISYKRMLEFQPKMDHVT</sequence>
<dbReference type="Proteomes" id="UP001211907">
    <property type="component" value="Unassembled WGS sequence"/>
</dbReference>
<evidence type="ECO:0000256" key="3">
    <source>
        <dbReference type="ARBA" id="ARBA00022692"/>
    </source>
</evidence>
<dbReference type="InterPro" id="IPR014710">
    <property type="entry name" value="RmlC-like_jellyroll"/>
</dbReference>
<evidence type="ECO:0000256" key="5">
    <source>
        <dbReference type="ARBA" id="ARBA00023065"/>
    </source>
</evidence>
<evidence type="ECO:0000256" key="2">
    <source>
        <dbReference type="ARBA" id="ARBA00022448"/>
    </source>
</evidence>
<feature type="non-terminal residue" evidence="10">
    <location>
        <position position="1"/>
    </location>
</feature>
<keyword evidence="5" id="KW-0406">Ion transport</keyword>
<comment type="subcellular location">
    <subcellularLocation>
        <location evidence="1">Membrane</location>
        <topology evidence="1">Multi-pass membrane protein</topology>
    </subcellularLocation>
</comment>
<comment type="caution">
    <text evidence="10">The sequence shown here is derived from an EMBL/GenBank/DDBJ whole genome shotgun (WGS) entry which is preliminary data.</text>
</comment>
<dbReference type="InterPro" id="IPR018488">
    <property type="entry name" value="cNMP-bd_CS"/>
</dbReference>
<dbReference type="Pfam" id="PF00027">
    <property type="entry name" value="cNMP_binding"/>
    <property type="match status" value="1"/>
</dbReference>
<dbReference type="SUPFAM" id="SSF51206">
    <property type="entry name" value="cAMP-binding domain-like"/>
    <property type="match status" value="1"/>
</dbReference>
<dbReference type="InterPro" id="IPR018490">
    <property type="entry name" value="cNMP-bd_dom_sf"/>
</dbReference>
<evidence type="ECO:0000256" key="4">
    <source>
        <dbReference type="ARBA" id="ARBA00022989"/>
    </source>
</evidence>
<dbReference type="EMBL" id="JADGJH010003942">
    <property type="protein sequence ID" value="KAJ3087982.1"/>
    <property type="molecule type" value="Genomic_DNA"/>
</dbReference>
<dbReference type="GO" id="GO:0016020">
    <property type="term" value="C:membrane"/>
    <property type="evidence" value="ECO:0007669"/>
    <property type="project" value="UniProtKB-SubCell"/>
</dbReference>
<dbReference type="PANTHER" id="PTHR45638:SF11">
    <property type="entry name" value="CYCLIC NUCLEOTIDE-GATED CATION CHANNEL SUBUNIT A"/>
    <property type="match status" value="1"/>
</dbReference>
<name>A0AAD5XAB0_9FUNG</name>
<gene>
    <name evidence="10" type="primary">KIF27_2</name>
    <name evidence="10" type="ORF">HK100_008189</name>
</gene>
<protein>
    <submittedName>
        <fullName evidence="10">Kinesin-like protein kif27</fullName>
    </submittedName>
</protein>
<evidence type="ECO:0000313" key="11">
    <source>
        <dbReference type="Proteomes" id="UP001211907"/>
    </source>
</evidence>
<keyword evidence="3" id="KW-0812">Transmembrane</keyword>
<dbReference type="GO" id="GO:0005221">
    <property type="term" value="F:intracellularly cyclic nucleotide-activated monoatomic cation channel activity"/>
    <property type="evidence" value="ECO:0007669"/>
    <property type="project" value="InterPro"/>
</dbReference>
<keyword evidence="8" id="KW-0407">Ion channel</keyword>
<dbReference type="InterPro" id="IPR050866">
    <property type="entry name" value="CNG_cation_channel"/>
</dbReference>
<dbReference type="AlphaFoldDB" id="A0AAD5XAB0"/>
<keyword evidence="7" id="KW-1071">Ligand-gated ion channel</keyword>
<proteinExistence type="predicted"/>
<dbReference type="PANTHER" id="PTHR45638">
    <property type="entry name" value="CYCLIC NUCLEOTIDE-GATED CATION CHANNEL SUBUNIT A"/>
    <property type="match status" value="1"/>
</dbReference>
<evidence type="ECO:0000256" key="8">
    <source>
        <dbReference type="ARBA" id="ARBA00023303"/>
    </source>
</evidence>
<evidence type="ECO:0000259" key="9">
    <source>
        <dbReference type="PROSITE" id="PS50042"/>
    </source>
</evidence>
<dbReference type="PROSITE" id="PS50042">
    <property type="entry name" value="CNMP_BINDING_3"/>
    <property type="match status" value="1"/>
</dbReference>
<keyword evidence="4" id="KW-1133">Transmembrane helix</keyword>
<keyword evidence="6" id="KW-0472">Membrane</keyword>
<dbReference type="PROSITE" id="PS00889">
    <property type="entry name" value="CNMP_BINDING_2"/>
    <property type="match status" value="1"/>
</dbReference>
<reference evidence="10" key="1">
    <citation type="submission" date="2020-05" db="EMBL/GenBank/DDBJ databases">
        <title>Phylogenomic resolution of chytrid fungi.</title>
        <authorList>
            <person name="Stajich J.E."/>
            <person name="Amses K."/>
            <person name="Simmons R."/>
            <person name="Seto K."/>
            <person name="Myers J."/>
            <person name="Bonds A."/>
            <person name="Quandt C.A."/>
            <person name="Barry K."/>
            <person name="Liu P."/>
            <person name="Grigoriev I."/>
            <person name="Longcore J.E."/>
            <person name="James T.Y."/>
        </authorList>
    </citation>
    <scope>NUCLEOTIDE SEQUENCE</scope>
    <source>
        <strain evidence="10">JEL0513</strain>
    </source>
</reference>
<evidence type="ECO:0000256" key="1">
    <source>
        <dbReference type="ARBA" id="ARBA00004141"/>
    </source>
</evidence>
<accession>A0AAD5XAB0</accession>
<dbReference type="GO" id="GO:0044877">
    <property type="term" value="F:protein-containing complex binding"/>
    <property type="evidence" value="ECO:0007669"/>
    <property type="project" value="TreeGrafter"/>
</dbReference>
<evidence type="ECO:0000256" key="7">
    <source>
        <dbReference type="ARBA" id="ARBA00023286"/>
    </source>
</evidence>
<evidence type="ECO:0000313" key="10">
    <source>
        <dbReference type="EMBL" id="KAJ3087982.1"/>
    </source>
</evidence>
<dbReference type="Gene3D" id="2.60.120.10">
    <property type="entry name" value="Jelly Rolls"/>
    <property type="match status" value="1"/>
</dbReference>
<organism evidence="10 11">
    <name type="scientific">Physocladia obscura</name>
    <dbReference type="NCBI Taxonomy" id="109957"/>
    <lineage>
        <taxon>Eukaryota</taxon>
        <taxon>Fungi</taxon>
        <taxon>Fungi incertae sedis</taxon>
        <taxon>Chytridiomycota</taxon>
        <taxon>Chytridiomycota incertae sedis</taxon>
        <taxon>Chytridiomycetes</taxon>
        <taxon>Chytridiales</taxon>
        <taxon>Chytriomycetaceae</taxon>
        <taxon>Physocladia</taxon>
    </lineage>
</organism>
<dbReference type="CDD" id="cd00038">
    <property type="entry name" value="CAP_ED"/>
    <property type="match status" value="1"/>
</dbReference>
<dbReference type="InterPro" id="IPR000595">
    <property type="entry name" value="cNMP-bd_dom"/>
</dbReference>
<evidence type="ECO:0000256" key="6">
    <source>
        <dbReference type="ARBA" id="ARBA00023136"/>
    </source>
</evidence>
<keyword evidence="11" id="KW-1185">Reference proteome</keyword>